<organism evidence="11 12">
    <name type="scientific">Mesoterricola sediminis</name>
    <dbReference type="NCBI Taxonomy" id="2927980"/>
    <lineage>
        <taxon>Bacteria</taxon>
        <taxon>Pseudomonadati</taxon>
        <taxon>Acidobacteriota</taxon>
        <taxon>Holophagae</taxon>
        <taxon>Holophagales</taxon>
        <taxon>Holophagaceae</taxon>
        <taxon>Mesoterricola</taxon>
    </lineage>
</organism>
<dbReference type="CDD" id="cd08662">
    <property type="entry name" value="M13"/>
    <property type="match status" value="1"/>
</dbReference>
<comment type="similarity">
    <text evidence="2">Belongs to the peptidase M13 family.</text>
</comment>
<evidence type="ECO:0000256" key="7">
    <source>
        <dbReference type="ARBA" id="ARBA00023049"/>
    </source>
</evidence>
<dbReference type="PANTHER" id="PTHR11733:SF167">
    <property type="entry name" value="FI17812P1-RELATED"/>
    <property type="match status" value="1"/>
</dbReference>
<evidence type="ECO:0000256" key="8">
    <source>
        <dbReference type="SAM" id="SignalP"/>
    </source>
</evidence>
<dbReference type="PROSITE" id="PS51885">
    <property type="entry name" value="NEPRILYSIN"/>
    <property type="match status" value="1"/>
</dbReference>
<dbReference type="GO" id="GO:0046872">
    <property type="term" value="F:metal ion binding"/>
    <property type="evidence" value="ECO:0007669"/>
    <property type="project" value="UniProtKB-KW"/>
</dbReference>
<feature type="domain" description="Peptidase M13 C-terminal" evidence="9">
    <location>
        <begin position="469"/>
        <end position="666"/>
    </location>
</feature>
<gene>
    <name evidence="11" type="ORF">METESE_05980</name>
</gene>
<dbReference type="SUPFAM" id="SSF55486">
    <property type="entry name" value="Metalloproteases ('zincins'), catalytic domain"/>
    <property type="match status" value="1"/>
</dbReference>
<evidence type="ECO:0000256" key="4">
    <source>
        <dbReference type="ARBA" id="ARBA00022723"/>
    </source>
</evidence>
<evidence type="ECO:0000256" key="2">
    <source>
        <dbReference type="ARBA" id="ARBA00007357"/>
    </source>
</evidence>
<evidence type="ECO:0000256" key="6">
    <source>
        <dbReference type="ARBA" id="ARBA00022833"/>
    </source>
</evidence>
<evidence type="ECO:0000259" key="9">
    <source>
        <dbReference type="Pfam" id="PF01431"/>
    </source>
</evidence>
<dbReference type="Gene3D" id="3.40.390.10">
    <property type="entry name" value="Collagenase (Catalytic Domain)"/>
    <property type="match status" value="1"/>
</dbReference>
<dbReference type="GO" id="GO:0005886">
    <property type="term" value="C:plasma membrane"/>
    <property type="evidence" value="ECO:0007669"/>
    <property type="project" value="TreeGrafter"/>
</dbReference>
<dbReference type="InterPro" id="IPR018497">
    <property type="entry name" value="Peptidase_M13_C"/>
</dbReference>
<dbReference type="KEGG" id="msea:METESE_05980"/>
<reference evidence="11" key="1">
    <citation type="journal article" date="2023" name="Int. J. Syst. Evol. Microbiol.">
        <title>Mesoterricola silvestris gen. nov., sp. nov., Mesoterricola sediminis sp. nov., Geothrix oryzae sp. nov., Geothrix edaphica sp. nov., Geothrix rubra sp. nov., and Geothrix limicola sp. nov., six novel members of Acidobacteriota isolated from soils.</title>
        <authorList>
            <person name="Itoh H."/>
            <person name="Sugisawa Y."/>
            <person name="Mise K."/>
            <person name="Xu Z."/>
            <person name="Kuniyasu M."/>
            <person name="Ushijima N."/>
            <person name="Kawano K."/>
            <person name="Kobayashi E."/>
            <person name="Shiratori Y."/>
            <person name="Masuda Y."/>
            <person name="Senoo K."/>
        </authorList>
    </citation>
    <scope>NUCLEOTIDE SEQUENCE</scope>
    <source>
        <strain evidence="11">W786</strain>
    </source>
</reference>
<feature type="signal peptide" evidence="8">
    <location>
        <begin position="1"/>
        <end position="21"/>
    </location>
</feature>
<dbReference type="RefSeq" id="WP_243345630.1">
    <property type="nucleotide sequence ID" value="NZ_AP027081.1"/>
</dbReference>
<dbReference type="Pfam" id="PF05649">
    <property type="entry name" value="Peptidase_M13_N"/>
    <property type="match status" value="1"/>
</dbReference>
<name>A0AA48GU14_9BACT</name>
<dbReference type="InterPro" id="IPR024079">
    <property type="entry name" value="MetalloPept_cat_dom_sf"/>
</dbReference>
<evidence type="ECO:0000259" key="10">
    <source>
        <dbReference type="Pfam" id="PF05649"/>
    </source>
</evidence>
<comment type="cofactor">
    <cofactor evidence="1">
        <name>Zn(2+)</name>
        <dbReference type="ChEBI" id="CHEBI:29105"/>
    </cofactor>
</comment>
<keyword evidence="7" id="KW-0482">Metalloprotease</keyword>
<evidence type="ECO:0000256" key="3">
    <source>
        <dbReference type="ARBA" id="ARBA00022670"/>
    </source>
</evidence>
<keyword evidence="5" id="KW-0378">Hydrolase</keyword>
<evidence type="ECO:0000256" key="1">
    <source>
        <dbReference type="ARBA" id="ARBA00001947"/>
    </source>
</evidence>
<evidence type="ECO:0000313" key="11">
    <source>
        <dbReference type="EMBL" id="BDU75640.1"/>
    </source>
</evidence>
<dbReference type="InterPro" id="IPR008753">
    <property type="entry name" value="Peptidase_M13_N"/>
</dbReference>
<dbReference type="Proteomes" id="UP001228113">
    <property type="component" value="Chromosome"/>
</dbReference>
<keyword evidence="4" id="KW-0479">Metal-binding</keyword>
<evidence type="ECO:0000313" key="12">
    <source>
        <dbReference type="Proteomes" id="UP001228113"/>
    </source>
</evidence>
<dbReference type="GO" id="GO:0004222">
    <property type="term" value="F:metalloendopeptidase activity"/>
    <property type="evidence" value="ECO:0007669"/>
    <property type="project" value="InterPro"/>
</dbReference>
<dbReference type="AlphaFoldDB" id="A0AA48GU14"/>
<dbReference type="Pfam" id="PF01431">
    <property type="entry name" value="Peptidase_M13"/>
    <property type="match status" value="1"/>
</dbReference>
<keyword evidence="8" id="KW-0732">Signal</keyword>
<dbReference type="InterPro" id="IPR000718">
    <property type="entry name" value="Peptidase_M13"/>
</dbReference>
<dbReference type="EMBL" id="AP027081">
    <property type="protein sequence ID" value="BDU75640.1"/>
    <property type="molecule type" value="Genomic_DNA"/>
</dbReference>
<dbReference type="Gene3D" id="1.10.1380.10">
    <property type="entry name" value="Neutral endopeptidase , domain2"/>
    <property type="match status" value="1"/>
</dbReference>
<sequence>MVRTSCLFLASALAVGLAAQAPMGRGVHPADLDPATAPCQDFFQYANGGWLKAHPIPADRATWGGFNEVEERNSALLKEILEEAAASQAPAGSVPRQVGDFYRAGMDVKGLAKAGLAPLRPLLARVEAVKDARGLAQELARLRVLGLGAGFRFNVVVDDRDSGAYAAELAQGGLGLPDRDDYLLDTDRARDLRASYRTYLAGLLELAGEKPALARAHAAMALEVEARLAQASMTRVELRNPQALYNRRTLAELKALAPAFDWEAYFREAGLAAPATLLVRQPRFLEALSALGRDLPAAQWRAYLKVRVLDGAAPCLDEAFERLHFAFHSTTVRGIRDMSPRWKRVLRAEDQALGDSLGRMYVARAFPARARTRMAALITNLRGALRARIQALAWMSPATREAAVKKLDALTVKIGHPDVWRDDSALKIEATGYFGNVTRAAAFAFRADLAKLGRPVDRTEWSMTAPTVNAYYEPTRNEIVFPAGILQPPFFDPEADDAVNYGAIGMVIGHELTHGFDDEGCQYDAQGNLRDWWTEADKRAYAARTDLVVRQYDALEALPGLPLNGRLTLGENIADLGGLKIAYAAFQASLAGHPRPAPIDGFTAEQRFFLGYAQCWHFHAREAAARVLAATDPHSPAKARVNGPLSNLPEFFEAFGCREEGPMHRPESARPTLW</sequence>
<dbReference type="PRINTS" id="PR00786">
    <property type="entry name" value="NEPRILYSIN"/>
</dbReference>
<keyword evidence="6" id="KW-0862">Zinc</keyword>
<protein>
    <submittedName>
        <fullName evidence="11">Peptidase</fullName>
    </submittedName>
</protein>
<dbReference type="InterPro" id="IPR042089">
    <property type="entry name" value="Peptidase_M13_dom_2"/>
</dbReference>
<keyword evidence="12" id="KW-1185">Reference proteome</keyword>
<feature type="chain" id="PRO_5041315445" evidence="8">
    <location>
        <begin position="22"/>
        <end position="674"/>
    </location>
</feature>
<feature type="domain" description="Peptidase M13 N-terminal" evidence="10">
    <location>
        <begin position="38"/>
        <end position="417"/>
    </location>
</feature>
<accession>A0AA48GU14</accession>
<proteinExistence type="inferred from homology"/>
<keyword evidence="3" id="KW-0645">Protease</keyword>
<dbReference type="PANTHER" id="PTHR11733">
    <property type="entry name" value="ZINC METALLOPROTEASE FAMILY M13 NEPRILYSIN-RELATED"/>
    <property type="match status" value="1"/>
</dbReference>
<dbReference type="GO" id="GO:0016485">
    <property type="term" value="P:protein processing"/>
    <property type="evidence" value="ECO:0007669"/>
    <property type="project" value="TreeGrafter"/>
</dbReference>
<evidence type="ECO:0000256" key="5">
    <source>
        <dbReference type="ARBA" id="ARBA00022801"/>
    </source>
</evidence>